<dbReference type="Proteomes" id="UP000681340">
    <property type="component" value="Unassembled WGS sequence"/>
</dbReference>
<feature type="compositionally biased region" description="Low complexity" evidence="1">
    <location>
        <begin position="112"/>
        <end position="121"/>
    </location>
</feature>
<gene>
    <name evidence="2" type="ORF">Aau02nite_35340</name>
</gene>
<evidence type="ECO:0000313" key="2">
    <source>
        <dbReference type="EMBL" id="GIM69245.1"/>
    </source>
</evidence>
<feature type="region of interest" description="Disordered" evidence="1">
    <location>
        <begin position="93"/>
        <end position="121"/>
    </location>
</feature>
<proteinExistence type="predicted"/>
<dbReference type="RefSeq" id="WP_212989481.1">
    <property type="nucleotide sequence ID" value="NZ_BAABEA010000008.1"/>
</dbReference>
<evidence type="ECO:0000313" key="3">
    <source>
        <dbReference type="Proteomes" id="UP000681340"/>
    </source>
</evidence>
<dbReference type="EMBL" id="BOQL01000026">
    <property type="protein sequence ID" value="GIM69245.1"/>
    <property type="molecule type" value="Genomic_DNA"/>
</dbReference>
<reference evidence="2" key="1">
    <citation type="submission" date="2021-03" db="EMBL/GenBank/DDBJ databases">
        <title>Whole genome shotgun sequence of Actinoplanes auranticolor NBRC 12245.</title>
        <authorList>
            <person name="Komaki H."/>
            <person name="Tamura T."/>
        </authorList>
    </citation>
    <scope>NUCLEOTIDE SEQUENCE</scope>
    <source>
        <strain evidence="2">NBRC 12245</strain>
    </source>
</reference>
<accession>A0A919VTT4</accession>
<dbReference type="AlphaFoldDB" id="A0A919VTT4"/>
<keyword evidence="3" id="KW-1185">Reference proteome</keyword>
<organism evidence="2 3">
    <name type="scientific">Actinoplanes auranticolor</name>
    <dbReference type="NCBI Taxonomy" id="47988"/>
    <lineage>
        <taxon>Bacteria</taxon>
        <taxon>Bacillati</taxon>
        <taxon>Actinomycetota</taxon>
        <taxon>Actinomycetes</taxon>
        <taxon>Micromonosporales</taxon>
        <taxon>Micromonosporaceae</taxon>
        <taxon>Actinoplanes</taxon>
    </lineage>
</organism>
<comment type="caution">
    <text evidence="2">The sequence shown here is derived from an EMBL/GenBank/DDBJ whole genome shotgun (WGS) entry which is preliminary data.</text>
</comment>
<sequence>MAGGAAAALVALIAWERRYARGGRTPTPLPALLGSRGTLTAMFQFGATMSASPALTLFLQDGLGWSPLHAALTILPSSVATVRAALDVRRPRRAAVAGGPARRRRRSRRAPARPVGAVPPAGRLTRVDRVLSARCGRRAGRCPPRRR</sequence>
<protein>
    <submittedName>
        <fullName evidence="2">Uncharacterized protein</fullName>
    </submittedName>
</protein>
<evidence type="ECO:0000256" key="1">
    <source>
        <dbReference type="SAM" id="MobiDB-lite"/>
    </source>
</evidence>
<name>A0A919VTT4_9ACTN</name>
<feature type="compositionally biased region" description="Basic residues" evidence="1">
    <location>
        <begin position="101"/>
        <end position="111"/>
    </location>
</feature>